<dbReference type="RefSeq" id="WP_107556718.1">
    <property type="nucleotide sequence ID" value="NZ_PZFK01000005.1"/>
</dbReference>
<comment type="function">
    <text evidence="1">Catalyzes the epimerization of D-tagaturonate (D-TagA) to D-fructuronate (D-FruA).</text>
</comment>
<dbReference type="InterPro" id="IPR032586">
    <property type="entry name" value="UxaE"/>
</dbReference>
<feature type="binding site" evidence="1">
    <location>
        <position position="350"/>
    </location>
    <ligand>
        <name>a divalent metal cation</name>
        <dbReference type="ChEBI" id="CHEBI:60240"/>
    </ligand>
</feature>
<dbReference type="EMBL" id="PZFK01000005">
    <property type="protein sequence ID" value="PTI30417.1"/>
    <property type="molecule type" value="Genomic_DNA"/>
</dbReference>
<proteinExistence type="inferred from homology"/>
<evidence type="ECO:0000256" key="1">
    <source>
        <dbReference type="HAMAP-Rule" id="MF_02243"/>
    </source>
</evidence>
<sequence length="499" mass="58406">MSELTKIIHHIKKGEISKSETIKVYENSYIVKNNTHIIMIKFENTKYMLAVGNDDLFIELSGEIIKNDAKLCGLTHENRLVLNRYFEFTRPKAFGQNETTIGLGDRLGIATPGHIKAVKGTNIRPIFAQQSIRELELTNRKIEDVIDSAAYGVFQEGYIDGYGADGDHLKEEKDIEHELELGISMLTLDCSDYITNDINLDNQSEINIVYENFNQSIRNYYEEKYIGKIFKIHNQDLVFDLTELKKIVVVYHKAIEYMIHIYKTYIEHLDREIDFEISIDETMTITSPFDHFFVSKELYDQGVKVTSLAPRFCGEFQKGIDYIGDLEQFESELEVHAEIADYFKYKLSIHSGSDKFIVFPLISDKTNQRFHLKTAGTNWLEAVRLIAIHDPKLYKKIHQYSLEYFKETQKYYHITPNIEDIKPIDQIAENEYKEYLEDDNARQLLHVSYGLLLTSKENNGHYIFKDHIYSILEKYEDKYEELLKNHIGYHLQLLNFNSK</sequence>
<feature type="active site" description="Proton donor" evidence="1">
    <location>
        <position position="276"/>
    </location>
</feature>
<dbReference type="Proteomes" id="UP000241209">
    <property type="component" value="Unassembled WGS sequence"/>
</dbReference>
<comment type="similarity">
    <text evidence="1">Belongs to the UxaE family.</text>
</comment>
<feature type="active site" description="Proton acceptor" evidence="1">
    <location>
        <position position="167"/>
    </location>
</feature>
<organism evidence="2 3">
    <name type="scientific">Mammaliicoccus vitulinus</name>
    <dbReference type="NCBI Taxonomy" id="71237"/>
    <lineage>
        <taxon>Bacteria</taxon>
        <taxon>Bacillati</taxon>
        <taxon>Bacillota</taxon>
        <taxon>Bacilli</taxon>
        <taxon>Bacillales</taxon>
        <taxon>Staphylococcaceae</taxon>
        <taxon>Mammaliicoccus</taxon>
    </lineage>
</organism>
<keyword evidence="1" id="KW-0413">Isomerase</keyword>
<dbReference type="STRING" id="1167632.GCA_000286335_01225"/>
<name>A0A2T4PVE5_9STAP</name>
<dbReference type="HAMAP" id="MF_02243">
    <property type="entry name" value="UxaE"/>
    <property type="match status" value="1"/>
</dbReference>
<dbReference type="Pfam" id="PF16257">
    <property type="entry name" value="UxaE"/>
    <property type="match status" value="1"/>
</dbReference>
<feature type="binding site" evidence="1">
    <location>
        <position position="168"/>
    </location>
    <ligand>
        <name>a divalent metal cation</name>
        <dbReference type="ChEBI" id="CHEBI:60240"/>
    </ligand>
</feature>
<keyword evidence="1" id="KW-0479">Metal-binding</keyword>
<gene>
    <name evidence="1" type="primary">uxaE</name>
    <name evidence="2" type="ORF">BU072_03135</name>
</gene>
<comment type="cofactor">
    <cofactor evidence="1">
        <name>a divalent metal cation</name>
        <dbReference type="ChEBI" id="CHEBI:60240"/>
    </cofactor>
</comment>
<comment type="catalytic activity">
    <reaction evidence="1">
        <text>keto-D-tagaturonate = keto-D-fructuronate</text>
        <dbReference type="Rhea" id="RHEA:51656"/>
        <dbReference type="ChEBI" id="CHEBI:17886"/>
        <dbReference type="ChEBI" id="CHEBI:59881"/>
        <dbReference type="EC" id="5.1.2.7"/>
    </reaction>
</comment>
<dbReference type="EC" id="5.1.2.7" evidence="1"/>
<dbReference type="GO" id="GO:0046872">
    <property type="term" value="F:metal ion binding"/>
    <property type="evidence" value="ECO:0007669"/>
    <property type="project" value="UniProtKB-UniRule"/>
</dbReference>
<evidence type="ECO:0000313" key="3">
    <source>
        <dbReference type="Proteomes" id="UP000241209"/>
    </source>
</evidence>
<dbReference type="GO" id="GO:0016856">
    <property type="term" value="F:racemase and epimerase activity, acting on hydroxy acids and derivatives"/>
    <property type="evidence" value="ECO:0007669"/>
    <property type="project" value="UniProtKB-UniRule"/>
</dbReference>
<reference evidence="2 3" key="1">
    <citation type="journal article" date="2016" name="Front. Microbiol.">
        <title>Comprehensive Phylogenetic Analysis of Bovine Non-aureus Staphylococci Species Based on Whole-Genome Sequencing.</title>
        <authorList>
            <person name="Naushad S."/>
            <person name="Barkema H.W."/>
            <person name="Luby C."/>
            <person name="Condas L.A."/>
            <person name="Nobrega D.B."/>
            <person name="Carson D.A."/>
            <person name="De Buck J."/>
        </authorList>
    </citation>
    <scope>NUCLEOTIDE SEQUENCE [LARGE SCALE GENOMIC DNA]</scope>
    <source>
        <strain evidence="2 3">SNUC 2204</strain>
    </source>
</reference>
<protein>
    <recommendedName>
        <fullName evidence="1">Tagaturonate/fructuronate epimerase</fullName>
        <shortName evidence="1">D-TagA/D-FruA epimerase</shortName>
        <ecNumber evidence="1">5.1.2.7</ecNumber>
    </recommendedName>
</protein>
<evidence type="ECO:0000313" key="2">
    <source>
        <dbReference type="EMBL" id="PTI30417.1"/>
    </source>
</evidence>
<comment type="caution">
    <text evidence="2">The sequence shown here is derived from an EMBL/GenBank/DDBJ whole genome shotgun (WGS) entry which is preliminary data.</text>
</comment>
<dbReference type="AlphaFoldDB" id="A0A2T4PVE5"/>
<accession>A0A2T4PVE5</accession>
<feature type="binding site" evidence="1">
    <location>
        <position position="318"/>
    </location>
    <ligand>
        <name>a divalent metal cation</name>
        <dbReference type="ChEBI" id="CHEBI:60240"/>
    </ligand>
</feature>